<accession>Q84UH8</accession>
<feature type="signal peptide" evidence="1">
    <location>
        <begin position="1"/>
        <end position="25"/>
    </location>
</feature>
<dbReference type="AlphaFoldDB" id="Q84UH8"/>
<dbReference type="MEROPS" id="M14.A02"/>
<keyword evidence="1" id="KW-0732">Signal</keyword>
<dbReference type="ExpressionAtlas" id="Q84UH8">
    <property type="expression patterns" value="baseline and differential"/>
</dbReference>
<name>Q84UH8_ARATH</name>
<gene>
    <name evidence="2" type="primary">sol1</name>
</gene>
<dbReference type="EMBL" id="AJ555409">
    <property type="protein sequence ID" value="CAD87768.1"/>
    <property type="molecule type" value="mRNA"/>
</dbReference>
<reference evidence="2" key="1">
    <citation type="submission" date="2003-04" db="EMBL/GenBank/DDBJ databases">
        <title>Receptor kinase signaling in Arabidopsis root meristem maintenance.</title>
        <authorList>
            <person name="Casamitjana Martinez E."/>
        </authorList>
    </citation>
    <scope>NUCLEOTIDE SEQUENCE</scope>
</reference>
<organism evidence="2">
    <name type="scientific">Arabidopsis thaliana</name>
    <name type="common">Mouse-ear cress</name>
    <dbReference type="NCBI Taxonomy" id="3702"/>
    <lineage>
        <taxon>Eukaryota</taxon>
        <taxon>Viridiplantae</taxon>
        <taxon>Streptophyta</taxon>
        <taxon>Embryophyta</taxon>
        <taxon>Tracheophyta</taxon>
        <taxon>Spermatophyta</taxon>
        <taxon>Magnoliopsida</taxon>
        <taxon>eudicotyledons</taxon>
        <taxon>Gunneridae</taxon>
        <taxon>Pentapetalae</taxon>
        <taxon>rosids</taxon>
        <taxon>malvids</taxon>
        <taxon>Brassicales</taxon>
        <taxon>Brassicaceae</taxon>
        <taxon>Camelineae</taxon>
        <taxon>Arabidopsis</taxon>
    </lineage>
</organism>
<evidence type="ECO:0000256" key="1">
    <source>
        <dbReference type="SAM" id="SignalP"/>
    </source>
</evidence>
<protein>
    <submittedName>
        <fullName evidence="2">SOL1 protein</fullName>
    </submittedName>
</protein>
<evidence type="ECO:0000313" key="2">
    <source>
        <dbReference type="EMBL" id="CAD87768.1"/>
    </source>
</evidence>
<feature type="chain" id="PRO_5004298314" evidence="1">
    <location>
        <begin position="26"/>
        <end position="90"/>
    </location>
</feature>
<dbReference type="TAIR" id="AT1G71696"/>
<proteinExistence type="evidence at transcript level"/>
<sequence length="90" mass="10377">MSKLRFFQSLLISTVICFFLPSINARGGHSDHIHPGDGNYSFHGIVRHLFAQEEPTPSLELTRGYMTNDDLEKAMKDFTKRCSKISRLYR</sequence>